<evidence type="ECO:0000313" key="2">
    <source>
        <dbReference type="Proteomes" id="UP000003344"/>
    </source>
</evidence>
<accession>D2ZWS0</accession>
<dbReference type="STRING" id="546266.NEIMUCOT_05068"/>
<comment type="caution">
    <text evidence="1">The sequence shown here is derived from an EMBL/GenBank/DDBJ whole genome shotgun (WGS) entry which is preliminary data.</text>
</comment>
<dbReference type="Proteomes" id="UP000003344">
    <property type="component" value="Unassembled WGS sequence"/>
</dbReference>
<protein>
    <submittedName>
        <fullName evidence="1">Uncharacterized protein</fullName>
    </submittedName>
</protein>
<reference evidence="1 2" key="1">
    <citation type="submission" date="2009-10" db="EMBL/GenBank/DDBJ databases">
        <authorList>
            <person name="Weinstock G."/>
            <person name="Sodergren E."/>
            <person name="Clifton S."/>
            <person name="Fulton L."/>
            <person name="Fulton B."/>
            <person name="Courtney L."/>
            <person name="Fronick C."/>
            <person name="Harrison M."/>
            <person name="Strong C."/>
            <person name="Farmer C."/>
            <person name="Delahaunty K."/>
            <person name="Markovic C."/>
            <person name="Hall O."/>
            <person name="Minx P."/>
            <person name="Tomlinson C."/>
            <person name="Mitreva M."/>
            <person name="Nelson J."/>
            <person name="Hou S."/>
            <person name="Wollam A."/>
            <person name="Pepin K.H."/>
            <person name="Johnson M."/>
            <person name="Bhonagiri V."/>
            <person name="Nash W.E."/>
            <person name="Warren W."/>
            <person name="Chinwalla A."/>
            <person name="Mardis E.R."/>
            <person name="Wilson R.K."/>
        </authorList>
    </citation>
    <scope>NUCLEOTIDE SEQUENCE [LARGE SCALE GENOMIC DNA]</scope>
    <source>
        <strain evidence="2">ATCC 25996 / DSM 4631 / NCTC 10774 / M26</strain>
    </source>
</reference>
<gene>
    <name evidence="1" type="ORF">NEIMUCOT_05068</name>
</gene>
<sequence length="87" mass="9652">MPITPEPCLSCAGFCFSGSNRRSERVLRRREQTLVKTKTGYFACCRLCEGRNPGPGISKIFQGGCNFTFQDSRPHGNDGFGISPFRT</sequence>
<dbReference type="AlphaFoldDB" id="D2ZWS0"/>
<organism evidence="1 2">
    <name type="scientific">Neisseria mucosa (strain ATCC 25996 / DSM 4631 / NCTC 10774 / M26)</name>
    <dbReference type="NCBI Taxonomy" id="546266"/>
    <lineage>
        <taxon>Bacteria</taxon>
        <taxon>Pseudomonadati</taxon>
        <taxon>Pseudomonadota</taxon>
        <taxon>Betaproteobacteria</taxon>
        <taxon>Neisseriales</taxon>
        <taxon>Neisseriaceae</taxon>
        <taxon>Neisseria</taxon>
    </lineage>
</organism>
<evidence type="ECO:0000313" key="1">
    <source>
        <dbReference type="EMBL" id="EFC88396.1"/>
    </source>
</evidence>
<dbReference type="EMBL" id="ACDX02000008">
    <property type="protein sequence ID" value="EFC88396.1"/>
    <property type="molecule type" value="Genomic_DNA"/>
</dbReference>
<name>D2ZWS0_NEIM2</name>
<proteinExistence type="predicted"/>